<dbReference type="Pfam" id="PF13968">
    <property type="entry name" value="DUF4220"/>
    <property type="match status" value="1"/>
</dbReference>
<dbReference type="Pfam" id="PF04578">
    <property type="entry name" value="DUF594"/>
    <property type="match status" value="1"/>
</dbReference>
<sequence>MTAFSMQDNELWNRHLLNLVIQAAVAGYVVGKSSWPDRRLKVAVALVFVSGFYNTERPEFMESFGLTTDIMAGDAPLNTVQSITLAETRKLPGMLGEFLSRDDHHNAYERLASLVGSGSASKPQHASFGESILSGCILFAILFPYVAIPIALKKQWSQKLKQYNMINSANISNHLRYVWENCGRERDADLSMPMKKFILATLLASGTRKEWNIASTRGQLALHHRKATTTTLTALEESVRTGVDFPTSVLIWHIVTDICFRYSGDKDAATTSSDGLLKKKMSTELSNYMMYVPCLQVRCVMLTTYSKVVHDETKDEIAKQISLSGDLKDAVITKLLYEEIKVEHEESKEQVETNKVEHEGESNKAEERDEIVQLEHEESANMLPLAREVAQELISIKDEAERWDLVATVWAEMLYCTAPRCGAAFHAEHLAMGGEFVTHVFVLMYLLDPFMPPLDA</sequence>
<accession>A0A368S533</accession>
<evidence type="ECO:0000259" key="2">
    <source>
        <dbReference type="Pfam" id="PF13968"/>
    </source>
</evidence>
<evidence type="ECO:0000256" key="1">
    <source>
        <dbReference type="SAM" id="MobiDB-lite"/>
    </source>
</evidence>
<dbReference type="OrthoDB" id="681718at2759"/>
<dbReference type="InterPro" id="IPR025315">
    <property type="entry name" value="DUF4220"/>
</dbReference>
<dbReference type="EMBL" id="CM003535">
    <property type="protein sequence ID" value="RCV37555.1"/>
    <property type="molecule type" value="Genomic_DNA"/>
</dbReference>
<feature type="domain" description="DUF4220" evidence="2">
    <location>
        <begin position="1"/>
        <end position="53"/>
    </location>
</feature>
<dbReference type="AlphaFoldDB" id="A0A368S533"/>
<reference evidence="3" key="1">
    <citation type="journal article" date="2012" name="Nat. Biotechnol.">
        <title>Reference genome sequence of the model plant Setaria.</title>
        <authorList>
            <person name="Bennetzen J.L."/>
            <person name="Schmutz J."/>
            <person name="Wang H."/>
            <person name="Percifield R."/>
            <person name="Hawkins J."/>
            <person name="Pontaroli A.C."/>
            <person name="Estep M."/>
            <person name="Feng L."/>
            <person name="Vaughn J.N."/>
            <person name="Grimwood J."/>
            <person name="Jenkins J."/>
            <person name="Barry K."/>
            <person name="Lindquist E."/>
            <person name="Hellsten U."/>
            <person name="Deshpande S."/>
            <person name="Wang X."/>
            <person name="Wu X."/>
            <person name="Mitros T."/>
            <person name="Triplett J."/>
            <person name="Yang X."/>
            <person name="Ye C.Y."/>
            <person name="Mauro-Herrera M."/>
            <person name="Wang L."/>
            <person name="Li P."/>
            <person name="Sharma M."/>
            <person name="Sharma R."/>
            <person name="Ronald P.C."/>
            <person name="Panaud O."/>
            <person name="Kellogg E.A."/>
            <person name="Brutnell T.P."/>
            <person name="Doust A.N."/>
            <person name="Tuskan G.A."/>
            <person name="Rokhsar D."/>
            <person name="Devos K.M."/>
        </authorList>
    </citation>
    <scope>NUCLEOTIDE SEQUENCE [LARGE SCALE GENOMIC DNA]</scope>
    <source>
        <strain evidence="3">Yugu1</strain>
    </source>
</reference>
<dbReference type="PANTHER" id="PTHR31325">
    <property type="entry name" value="OS01G0798800 PROTEIN-RELATED"/>
    <property type="match status" value="1"/>
</dbReference>
<reference evidence="3" key="2">
    <citation type="submission" date="2015-07" db="EMBL/GenBank/DDBJ databases">
        <authorList>
            <person name="Noorani M."/>
        </authorList>
    </citation>
    <scope>NUCLEOTIDE SEQUENCE</scope>
    <source>
        <strain evidence="3">Yugu1</strain>
    </source>
</reference>
<evidence type="ECO:0000313" key="3">
    <source>
        <dbReference type="EMBL" id="RCV37555.1"/>
    </source>
</evidence>
<protein>
    <recommendedName>
        <fullName evidence="2">DUF4220 domain-containing protein</fullName>
    </recommendedName>
</protein>
<gene>
    <name evidence="3" type="ORF">SETIT_8G073200v2</name>
</gene>
<organism evidence="3">
    <name type="scientific">Setaria italica</name>
    <name type="common">Foxtail millet</name>
    <name type="synonym">Panicum italicum</name>
    <dbReference type="NCBI Taxonomy" id="4555"/>
    <lineage>
        <taxon>Eukaryota</taxon>
        <taxon>Viridiplantae</taxon>
        <taxon>Streptophyta</taxon>
        <taxon>Embryophyta</taxon>
        <taxon>Tracheophyta</taxon>
        <taxon>Spermatophyta</taxon>
        <taxon>Magnoliopsida</taxon>
        <taxon>Liliopsida</taxon>
        <taxon>Poales</taxon>
        <taxon>Poaceae</taxon>
        <taxon>PACMAD clade</taxon>
        <taxon>Panicoideae</taxon>
        <taxon>Panicodae</taxon>
        <taxon>Paniceae</taxon>
        <taxon>Cenchrinae</taxon>
        <taxon>Setaria</taxon>
    </lineage>
</organism>
<name>A0A368S533_SETIT</name>
<proteinExistence type="predicted"/>
<dbReference type="InterPro" id="IPR007658">
    <property type="entry name" value="DUF594"/>
</dbReference>
<feature type="region of interest" description="Disordered" evidence="1">
    <location>
        <begin position="347"/>
        <end position="367"/>
    </location>
</feature>